<feature type="transmembrane region" description="Helical" evidence="1">
    <location>
        <begin position="58"/>
        <end position="81"/>
    </location>
</feature>
<proteinExistence type="predicted"/>
<organism evidence="2 3">
    <name type="scientific">Nesterenkonia sedimenti</name>
    <dbReference type="NCBI Taxonomy" id="1463632"/>
    <lineage>
        <taxon>Bacteria</taxon>
        <taxon>Bacillati</taxon>
        <taxon>Actinomycetota</taxon>
        <taxon>Actinomycetes</taxon>
        <taxon>Micrococcales</taxon>
        <taxon>Micrococcaceae</taxon>
        <taxon>Nesterenkonia</taxon>
    </lineage>
</organism>
<dbReference type="Proteomes" id="UP000523139">
    <property type="component" value="Unassembled WGS sequence"/>
</dbReference>
<reference evidence="2 3" key="1">
    <citation type="submission" date="2020-04" db="EMBL/GenBank/DDBJ databases">
        <title>Nesterenkonia sp. nov., isolated from marine sediment.</title>
        <authorList>
            <person name="Zhang G."/>
        </authorList>
    </citation>
    <scope>NUCLEOTIDE SEQUENCE [LARGE SCALE GENOMIC DNA]</scope>
    <source>
        <strain evidence="2 3">MY13</strain>
    </source>
</reference>
<dbReference type="RefSeq" id="WP_211090406.1">
    <property type="nucleotide sequence ID" value="NZ_JABAHY010000002.1"/>
</dbReference>
<gene>
    <name evidence="2" type="ORF">HGQ17_03750</name>
</gene>
<feature type="transmembrane region" description="Helical" evidence="1">
    <location>
        <begin position="12"/>
        <end position="31"/>
    </location>
</feature>
<comment type="caution">
    <text evidence="2">The sequence shown here is derived from an EMBL/GenBank/DDBJ whole genome shotgun (WGS) entry which is preliminary data.</text>
</comment>
<keyword evidence="1" id="KW-0812">Transmembrane</keyword>
<keyword evidence="3" id="KW-1185">Reference proteome</keyword>
<accession>A0A7X8TI18</accession>
<name>A0A7X8TI18_9MICC</name>
<keyword evidence="1" id="KW-1133">Transmembrane helix</keyword>
<evidence type="ECO:0000256" key="1">
    <source>
        <dbReference type="SAM" id="Phobius"/>
    </source>
</evidence>
<sequence length="97" mass="10542">MELYAGQSAARNLTVTAVLLTLALAWFYAFMHAVLNGRGLLQVEIVNDLPEAGGASPVFLWTATGALAVVSAATLLSLIWWGRRQRRRAEAELEEAD</sequence>
<protein>
    <submittedName>
        <fullName evidence="2">Uncharacterized protein</fullName>
    </submittedName>
</protein>
<evidence type="ECO:0000313" key="3">
    <source>
        <dbReference type="Proteomes" id="UP000523139"/>
    </source>
</evidence>
<dbReference type="EMBL" id="JABAHY010000002">
    <property type="protein sequence ID" value="NLS09132.1"/>
    <property type="molecule type" value="Genomic_DNA"/>
</dbReference>
<keyword evidence="1" id="KW-0472">Membrane</keyword>
<evidence type="ECO:0000313" key="2">
    <source>
        <dbReference type="EMBL" id="NLS09132.1"/>
    </source>
</evidence>
<dbReference type="AlphaFoldDB" id="A0A7X8TI18"/>